<organism evidence="1">
    <name type="scientific">marine sediment metagenome</name>
    <dbReference type="NCBI Taxonomy" id="412755"/>
    <lineage>
        <taxon>unclassified sequences</taxon>
        <taxon>metagenomes</taxon>
        <taxon>ecological metagenomes</taxon>
    </lineage>
</organism>
<dbReference type="SUPFAM" id="SSF82171">
    <property type="entry name" value="DPP6 N-terminal domain-like"/>
    <property type="match status" value="1"/>
</dbReference>
<dbReference type="EMBL" id="LAZR01006603">
    <property type="protein sequence ID" value="KKM90958.1"/>
    <property type="molecule type" value="Genomic_DNA"/>
</dbReference>
<dbReference type="AlphaFoldDB" id="A0A0F9LBZ9"/>
<reference evidence="1" key="1">
    <citation type="journal article" date="2015" name="Nature">
        <title>Complex archaea that bridge the gap between prokaryotes and eukaryotes.</title>
        <authorList>
            <person name="Spang A."/>
            <person name="Saw J.H."/>
            <person name="Jorgensen S.L."/>
            <person name="Zaremba-Niedzwiedzka K."/>
            <person name="Martijn J."/>
            <person name="Lind A.E."/>
            <person name="van Eijk R."/>
            <person name="Schleper C."/>
            <person name="Guy L."/>
            <person name="Ettema T.J."/>
        </authorList>
    </citation>
    <scope>NUCLEOTIDE SEQUENCE</scope>
</reference>
<dbReference type="Gene3D" id="2.120.10.30">
    <property type="entry name" value="TolB, C-terminal domain"/>
    <property type="match status" value="1"/>
</dbReference>
<feature type="non-terminal residue" evidence="1">
    <location>
        <position position="1"/>
    </location>
</feature>
<proteinExistence type="predicted"/>
<name>A0A0F9LBZ9_9ZZZZ</name>
<protein>
    <submittedName>
        <fullName evidence="1">Uncharacterized protein</fullName>
    </submittedName>
</protein>
<gene>
    <name evidence="1" type="ORF">LCGC14_1233390</name>
</gene>
<evidence type="ECO:0000313" key="1">
    <source>
        <dbReference type="EMBL" id="KKM90958.1"/>
    </source>
</evidence>
<accession>A0A0F9LBZ9</accession>
<comment type="caution">
    <text evidence="1">The sequence shown here is derived from an EMBL/GenBank/DDBJ whole genome shotgun (WGS) entry which is preliminary data.</text>
</comment>
<dbReference type="InterPro" id="IPR011042">
    <property type="entry name" value="6-blade_b-propeller_TolB-like"/>
</dbReference>
<sequence length="432" mass="49350">TSSTGTQTTGEGGLIGTLWNSTESNISRNGRYVVFSTGASNLVANDTNGARDVFMKDTQTGATTRVSTGSNGSQGSGALNWQAASPSISGDGRYVAFISAFNNLVSGDKGATDAFLKDTHTGTLKRKGSGPAYRAVLSDNGSYMLIDYASRGLKVVDLARDRAYQVVERIHTGTINNYEGETNLGISGNGLSVVFETGYSYSGKFDTNNLRDIYFSAVDRTLIKTYAKKSTARKLSKKKAPRYLKLYRQYRAKQIKSKNRILRRRYAKAKNKYLRAYRDAKKQMATARLKWKVTDNASTAYVKLKIQKRLKSRSRVARKARYLRTYRKYRGKYLIYKKKYRKTRNRTLRRRYQRAAVKNKKAMNKYLRAYRKTKTVVYKTVKRPNYRWTRINRWRTYKWRTRSAGVYRFLVYATDKAGNVQKNIAKASIRIK</sequence>